<evidence type="ECO:0000313" key="6">
    <source>
        <dbReference type="EMBL" id="MFD2673442.1"/>
    </source>
</evidence>
<dbReference type="EMBL" id="JBHUMM010000044">
    <property type="protein sequence ID" value="MFD2673442.1"/>
    <property type="molecule type" value="Genomic_DNA"/>
</dbReference>
<dbReference type="InterPro" id="IPR036291">
    <property type="entry name" value="NAD(P)-bd_dom_sf"/>
</dbReference>
<keyword evidence="7" id="KW-1185">Reference proteome</keyword>
<evidence type="ECO:0000256" key="3">
    <source>
        <dbReference type="ARBA" id="ARBA00023027"/>
    </source>
</evidence>
<dbReference type="InterPro" id="IPR008927">
    <property type="entry name" value="6-PGluconate_DH-like_C_sf"/>
</dbReference>
<dbReference type="GO" id="GO:0016491">
    <property type="term" value="F:oxidoreductase activity"/>
    <property type="evidence" value="ECO:0007669"/>
    <property type="project" value="UniProtKB-KW"/>
</dbReference>
<comment type="caution">
    <text evidence="6">The sequence shown here is derived from an EMBL/GenBank/DDBJ whole genome shotgun (WGS) entry which is preliminary data.</text>
</comment>
<keyword evidence="3" id="KW-0520">NAD</keyword>
<dbReference type="Proteomes" id="UP001597497">
    <property type="component" value="Unassembled WGS sequence"/>
</dbReference>
<dbReference type="InterPro" id="IPR029154">
    <property type="entry name" value="HIBADH-like_NADP-bd"/>
</dbReference>
<dbReference type="InterPro" id="IPR013328">
    <property type="entry name" value="6PGD_dom2"/>
</dbReference>
<keyword evidence="2 6" id="KW-0560">Oxidoreductase</keyword>
<comment type="similarity">
    <text evidence="1">Belongs to the HIBADH-related family.</text>
</comment>
<reference evidence="7" key="1">
    <citation type="journal article" date="2019" name="Int. J. Syst. Evol. Microbiol.">
        <title>The Global Catalogue of Microorganisms (GCM) 10K type strain sequencing project: providing services to taxonomists for standard genome sequencing and annotation.</title>
        <authorList>
            <consortium name="The Broad Institute Genomics Platform"/>
            <consortium name="The Broad Institute Genome Sequencing Center for Infectious Disease"/>
            <person name="Wu L."/>
            <person name="Ma J."/>
        </authorList>
    </citation>
    <scope>NUCLEOTIDE SEQUENCE [LARGE SCALE GENOMIC DNA]</scope>
    <source>
        <strain evidence="7">KCTC 33676</strain>
    </source>
</reference>
<name>A0ABW5REE8_9BACL</name>
<evidence type="ECO:0000313" key="7">
    <source>
        <dbReference type="Proteomes" id="UP001597497"/>
    </source>
</evidence>
<gene>
    <name evidence="6" type="ORF">ACFSUC_17990</name>
</gene>
<protein>
    <submittedName>
        <fullName evidence="6">NAD(P)-dependent oxidoreductase</fullName>
        <ecNumber evidence="6">1.1.-.-</ecNumber>
    </submittedName>
</protein>
<dbReference type="PANTHER" id="PTHR43060:SF15">
    <property type="entry name" value="3-HYDROXYISOBUTYRATE DEHYDROGENASE-LIKE 1, MITOCHONDRIAL-RELATED"/>
    <property type="match status" value="1"/>
</dbReference>
<dbReference type="Gene3D" id="1.10.1040.10">
    <property type="entry name" value="N-(1-d-carboxylethyl)-l-norvaline Dehydrogenase, domain 2"/>
    <property type="match status" value="1"/>
</dbReference>
<dbReference type="EC" id="1.1.-.-" evidence="6"/>
<accession>A0ABW5REE8</accession>
<feature type="domain" description="3-hydroxyisobutyrate dehydrogenase-like NAD-binding" evidence="5">
    <location>
        <begin position="170"/>
        <end position="289"/>
    </location>
</feature>
<dbReference type="SUPFAM" id="SSF48179">
    <property type="entry name" value="6-phosphogluconate dehydrogenase C-terminal domain-like"/>
    <property type="match status" value="1"/>
</dbReference>
<feature type="domain" description="6-phosphogluconate dehydrogenase NADP-binding" evidence="4">
    <location>
        <begin position="8"/>
        <end position="167"/>
    </location>
</feature>
<dbReference type="PANTHER" id="PTHR43060">
    <property type="entry name" value="3-HYDROXYISOBUTYRATE DEHYDROGENASE-LIKE 1, MITOCHONDRIAL-RELATED"/>
    <property type="match status" value="1"/>
</dbReference>
<dbReference type="RefSeq" id="WP_379931030.1">
    <property type="nucleotide sequence ID" value="NZ_JBHUMM010000044.1"/>
</dbReference>
<organism evidence="6 7">
    <name type="scientific">Marinicrinis sediminis</name>
    <dbReference type="NCBI Taxonomy" id="1652465"/>
    <lineage>
        <taxon>Bacteria</taxon>
        <taxon>Bacillati</taxon>
        <taxon>Bacillota</taxon>
        <taxon>Bacilli</taxon>
        <taxon>Bacillales</taxon>
        <taxon>Paenibacillaceae</taxon>
    </lineage>
</organism>
<evidence type="ECO:0000256" key="1">
    <source>
        <dbReference type="ARBA" id="ARBA00009080"/>
    </source>
</evidence>
<dbReference type="SUPFAM" id="SSF51735">
    <property type="entry name" value="NAD(P)-binding Rossmann-fold domains"/>
    <property type="match status" value="1"/>
</dbReference>
<evidence type="ECO:0000259" key="4">
    <source>
        <dbReference type="Pfam" id="PF03446"/>
    </source>
</evidence>
<dbReference type="PIRSF" id="PIRSF000103">
    <property type="entry name" value="HIBADH"/>
    <property type="match status" value="1"/>
</dbReference>
<dbReference type="Pfam" id="PF03446">
    <property type="entry name" value="NAD_binding_2"/>
    <property type="match status" value="1"/>
</dbReference>
<evidence type="ECO:0000259" key="5">
    <source>
        <dbReference type="Pfam" id="PF14833"/>
    </source>
</evidence>
<dbReference type="Gene3D" id="3.40.50.720">
    <property type="entry name" value="NAD(P)-binding Rossmann-like Domain"/>
    <property type="match status" value="1"/>
</dbReference>
<proteinExistence type="inferred from homology"/>
<dbReference type="Pfam" id="PF14833">
    <property type="entry name" value="NAD_binding_11"/>
    <property type="match status" value="1"/>
</dbReference>
<sequence>MTIDTDVRIGFIGTGVMGRGMAANLIKAGYKLTVYTRTSAKAQELLDMGAEWSHSPAELAKQVDVLITIIGYPKDVEEVYLGEQGILQHARKGTYVMDMTTSSPILAERIYAEARKKGIHALDAPVSGGDIGAREARLSIMVGGDEDAFHAVRPLLQAMGTNIVHQGGAGAGQHTKMSNQIAIASNMMGVCEALAYAKRAGLDPMNVLKSIESGAAGSWSLSQLGPRMIQGDFSPGFYVKHFIKDMKIALESAQALKIKTPGLALAESLYELLAESGDADSGTQALFKLIDDPAFAAMMEEKNVHAKSES</sequence>
<dbReference type="InterPro" id="IPR006115">
    <property type="entry name" value="6PGDH_NADP-bd"/>
</dbReference>
<dbReference type="InterPro" id="IPR015815">
    <property type="entry name" value="HIBADH-related"/>
</dbReference>
<evidence type="ECO:0000256" key="2">
    <source>
        <dbReference type="ARBA" id="ARBA00023002"/>
    </source>
</evidence>